<gene>
    <name evidence="4" type="ORF">N5910_06575</name>
    <name evidence="3" type="ORF">U2150_05225</name>
</gene>
<keyword evidence="5" id="KW-1185">Reference proteome</keyword>
<protein>
    <submittedName>
        <fullName evidence="4">THUMP domain-containing protein</fullName>
    </submittedName>
</protein>
<reference evidence="4" key="1">
    <citation type="submission" date="2022-09" db="EMBL/GenBank/DDBJ databases">
        <title>Characterization of three MwoI isoschizomers from sequenced genome and metagenomes.</title>
        <authorList>
            <person name="Fomenkov A."/>
            <person name="Xu S.Y."/>
            <person name="Roberts R.J."/>
        </authorList>
    </citation>
    <scope>NUCLEOTIDE SEQUENCE</scope>
    <source>
        <strain evidence="4">DSM 2970</strain>
    </source>
</reference>
<dbReference type="KEGG" id="mwo:MWSIV6_1282"/>
<dbReference type="InterPro" id="IPR004114">
    <property type="entry name" value="THUMP_dom"/>
</dbReference>
<keyword evidence="1" id="KW-0694">RNA-binding</keyword>
<dbReference type="RefSeq" id="WP_238337870.1">
    <property type="nucleotide sequence ID" value="NZ_CP104550.1"/>
</dbReference>
<dbReference type="InterPro" id="IPR040183">
    <property type="entry name" value="THUMPD1-like"/>
</dbReference>
<accession>A0A9E7RS10</accession>
<dbReference type="CDD" id="cd11717">
    <property type="entry name" value="THUMP_THUMPD1_like"/>
    <property type="match status" value="1"/>
</dbReference>
<feature type="domain" description="THUMP" evidence="2">
    <location>
        <begin position="62"/>
        <end position="168"/>
    </location>
</feature>
<organism evidence="4">
    <name type="scientific">Methanothermobacter wolfeii</name>
    <name type="common">Methanobacterium wolfei</name>
    <dbReference type="NCBI Taxonomy" id="145261"/>
    <lineage>
        <taxon>Archaea</taxon>
        <taxon>Methanobacteriati</taxon>
        <taxon>Methanobacteriota</taxon>
        <taxon>Methanomada group</taxon>
        <taxon>Methanobacteria</taxon>
        <taxon>Methanobacteriales</taxon>
        <taxon>Methanobacteriaceae</taxon>
        <taxon>Methanothermobacter</taxon>
    </lineage>
</organism>
<evidence type="ECO:0000313" key="3">
    <source>
        <dbReference type="EMBL" id="MEJ8542889.1"/>
    </source>
</evidence>
<evidence type="ECO:0000313" key="4">
    <source>
        <dbReference type="EMBL" id="UXH31203.1"/>
    </source>
</evidence>
<dbReference type="PROSITE" id="PS51165">
    <property type="entry name" value="THUMP"/>
    <property type="match status" value="1"/>
</dbReference>
<dbReference type="Gene3D" id="3.30.2130.30">
    <property type="match status" value="1"/>
</dbReference>
<dbReference type="EMBL" id="JAXUHJ010000008">
    <property type="protein sequence ID" value="MEJ8542889.1"/>
    <property type="molecule type" value="Genomic_DNA"/>
</dbReference>
<sequence>MKVPDDFNLLVTLSGQKGASAGEEIVGLEEIEMALSQYEGELRVKDSDFPNVLKFDLDMNPLEAVNIIRNSPTTVVSKVVPVEAVVRTRLDSIVEKILALASEKVKPGETFQVICDLRGRRYIKSPEEVTERVSEALADRLALKESDSPDWIIQVEVVGDETGVSVLRPGDVLKKP</sequence>
<proteinExistence type="predicted"/>
<dbReference type="GeneID" id="58978907"/>
<evidence type="ECO:0000256" key="1">
    <source>
        <dbReference type="PROSITE-ProRule" id="PRU00529"/>
    </source>
</evidence>
<dbReference type="EMBL" id="CP104550">
    <property type="protein sequence ID" value="UXH31203.1"/>
    <property type="molecule type" value="Genomic_DNA"/>
</dbReference>
<dbReference type="SMART" id="SM00981">
    <property type="entry name" value="THUMP"/>
    <property type="match status" value="1"/>
</dbReference>
<dbReference type="Proteomes" id="UP001065373">
    <property type="component" value="Chromosome"/>
</dbReference>
<dbReference type="AlphaFoldDB" id="A0A9E7RS10"/>
<dbReference type="Pfam" id="PF02926">
    <property type="entry name" value="THUMP"/>
    <property type="match status" value="1"/>
</dbReference>
<reference evidence="3 5" key="2">
    <citation type="submission" date="2023-12" db="EMBL/GenBank/DDBJ databases">
        <title>Phenotypic and Genomic Characterization of Methanothermobacter wolfeii Strain BSEL, a CO2-Capturing Archaeon with Minimal Nutrient Requirements.</title>
        <authorList>
            <person name="Ale Enriquez F."/>
            <person name="Ahring B.K."/>
        </authorList>
    </citation>
    <scope>NUCLEOTIDE SEQUENCE [LARGE SCALE GENOMIC DNA]</scope>
    <source>
        <strain evidence="3 5">BSEL-1</strain>
    </source>
</reference>
<evidence type="ECO:0000313" key="5">
    <source>
        <dbReference type="Proteomes" id="UP001369247"/>
    </source>
</evidence>
<evidence type="ECO:0000259" key="2">
    <source>
        <dbReference type="PROSITE" id="PS51165"/>
    </source>
</evidence>
<name>A0A9E7RS10_METWO</name>
<dbReference type="GO" id="GO:0003723">
    <property type="term" value="F:RNA binding"/>
    <property type="evidence" value="ECO:0007669"/>
    <property type="project" value="UniProtKB-UniRule"/>
</dbReference>
<dbReference type="GO" id="GO:0006400">
    <property type="term" value="P:tRNA modification"/>
    <property type="evidence" value="ECO:0007669"/>
    <property type="project" value="InterPro"/>
</dbReference>
<dbReference type="SUPFAM" id="SSF143437">
    <property type="entry name" value="THUMP domain-like"/>
    <property type="match status" value="1"/>
</dbReference>
<dbReference type="Proteomes" id="UP001369247">
    <property type="component" value="Unassembled WGS sequence"/>
</dbReference>